<dbReference type="Gene3D" id="2.40.30.170">
    <property type="match status" value="1"/>
</dbReference>
<evidence type="ECO:0000256" key="1">
    <source>
        <dbReference type="ARBA" id="ARBA00004236"/>
    </source>
</evidence>
<evidence type="ECO:0000256" key="2">
    <source>
        <dbReference type="ARBA" id="ARBA00009477"/>
    </source>
</evidence>
<dbReference type="Proteomes" id="UP001595384">
    <property type="component" value="Unassembled WGS sequence"/>
</dbReference>
<evidence type="ECO:0000256" key="8">
    <source>
        <dbReference type="SAM" id="Coils"/>
    </source>
</evidence>
<dbReference type="SUPFAM" id="SSF111369">
    <property type="entry name" value="HlyD-like secretion proteins"/>
    <property type="match status" value="1"/>
</dbReference>
<evidence type="ECO:0000313" key="13">
    <source>
        <dbReference type="EMBL" id="MFC3024030.1"/>
    </source>
</evidence>
<evidence type="ECO:0000256" key="3">
    <source>
        <dbReference type="ARBA" id="ARBA00022448"/>
    </source>
</evidence>
<dbReference type="InterPro" id="IPR006143">
    <property type="entry name" value="RND_pump_MFP"/>
</dbReference>
<proteinExistence type="inferred from homology"/>
<comment type="caution">
    <text evidence="13">The sequence shown here is derived from an EMBL/GenBank/DDBJ whole genome shotgun (WGS) entry which is preliminary data.</text>
</comment>
<evidence type="ECO:0000259" key="11">
    <source>
        <dbReference type="Pfam" id="PF25944"/>
    </source>
</evidence>
<dbReference type="Gene3D" id="2.40.420.20">
    <property type="match status" value="1"/>
</dbReference>
<evidence type="ECO:0000256" key="6">
    <source>
        <dbReference type="ARBA" id="ARBA00023054"/>
    </source>
</evidence>
<reference evidence="14" key="1">
    <citation type="journal article" date="2019" name="Int. J. Syst. Evol. Microbiol.">
        <title>The Global Catalogue of Microorganisms (GCM) 10K type strain sequencing project: providing services to taxonomists for standard genome sequencing and annotation.</title>
        <authorList>
            <consortium name="The Broad Institute Genomics Platform"/>
            <consortium name="The Broad Institute Genome Sequencing Center for Infectious Disease"/>
            <person name="Wu L."/>
            <person name="Ma J."/>
        </authorList>
    </citation>
    <scope>NUCLEOTIDE SEQUENCE [LARGE SCALE GENOMIC DNA]</scope>
    <source>
        <strain evidence="14">KCTC 62784</strain>
    </source>
</reference>
<keyword evidence="6 8" id="KW-0175">Coiled coil</keyword>
<dbReference type="NCBIfam" id="TIGR01730">
    <property type="entry name" value="RND_mfp"/>
    <property type="match status" value="1"/>
</dbReference>
<dbReference type="NCBIfam" id="NF008606">
    <property type="entry name" value="PRK11578.1"/>
    <property type="match status" value="1"/>
</dbReference>
<dbReference type="InterPro" id="IPR030190">
    <property type="entry name" value="MacA_alpha-hairpin_sf"/>
</dbReference>
<evidence type="ECO:0000259" key="9">
    <source>
        <dbReference type="Pfam" id="PF25876"/>
    </source>
</evidence>
<evidence type="ECO:0000259" key="10">
    <source>
        <dbReference type="Pfam" id="PF25917"/>
    </source>
</evidence>
<keyword evidence="5" id="KW-0997">Cell inner membrane</keyword>
<name>A0ABV7CC26_9VIBR</name>
<dbReference type="Pfam" id="PF25967">
    <property type="entry name" value="RND-MFP_C"/>
    <property type="match status" value="1"/>
</dbReference>
<evidence type="ECO:0000256" key="5">
    <source>
        <dbReference type="ARBA" id="ARBA00022519"/>
    </source>
</evidence>
<keyword evidence="14" id="KW-1185">Reference proteome</keyword>
<dbReference type="Pfam" id="PF25917">
    <property type="entry name" value="BSH_RND"/>
    <property type="match status" value="1"/>
</dbReference>
<dbReference type="RefSeq" id="WP_123016074.1">
    <property type="nucleotide sequence ID" value="NZ_AP024911.1"/>
</dbReference>
<evidence type="ECO:0000313" key="14">
    <source>
        <dbReference type="Proteomes" id="UP001595384"/>
    </source>
</evidence>
<organism evidence="13 14">
    <name type="scientific">Vibrio zhugei</name>
    <dbReference type="NCBI Taxonomy" id="2479546"/>
    <lineage>
        <taxon>Bacteria</taxon>
        <taxon>Pseudomonadati</taxon>
        <taxon>Pseudomonadota</taxon>
        <taxon>Gammaproteobacteria</taxon>
        <taxon>Vibrionales</taxon>
        <taxon>Vibrionaceae</taxon>
        <taxon>Vibrio</taxon>
    </lineage>
</organism>
<feature type="domain" description="Multidrug resistance protein MdtA-like C-terminal permuted SH3" evidence="12">
    <location>
        <begin position="316"/>
        <end position="377"/>
    </location>
</feature>
<gene>
    <name evidence="13" type="primary">macA</name>
    <name evidence="13" type="ORF">ACFODT_09340</name>
</gene>
<dbReference type="InterPro" id="IPR058626">
    <property type="entry name" value="MdtA-like_b-barrel"/>
</dbReference>
<dbReference type="Gene3D" id="6.10.140.1990">
    <property type="match status" value="1"/>
</dbReference>
<feature type="domain" description="Multidrug resistance protein MdtA-like barrel-sandwich hybrid" evidence="10">
    <location>
        <begin position="60"/>
        <end position="215"/>
    </location>
</feature>
<comment type="subcellular location">
    <subcellularLocation>
        <location evidence="1">Cell membrane</location>
    </subcellularLocation>
</comment>
<feature type="domain" description="Multidrug resistance protein MdtA-like beta-barrel" evidence="11">
    <location>
        <begin position="223"/>
        <end position="310"/>
    </location>
</feature>
<keyword evidence="3" id="KW-0813">Transport</keyword>
<dbReference type="Pfam" id="PF25944">
    <property type="entry name" value="Beta-barrel_RND"/>
    <property type="match status" value="1"/>
</dbReference>
<evidence type="ECO:0000256" key="4">
    <source>
        <dbReference type="ARBA" id="ARBA00022475"/>
    </source>
</evidence>
<feature type="domain" description="Multidrug resistance protein MdtA-like alpha-helical hairpin" evidence="9">
    <location>
        <begin position="108"/>
        <end position="184"/>
    </location>
</feature>
<dbReference type="InterPro" id="IPR058623">
    <property type="entry name" value="MacA"/>
</dbReference>
<dbReference type="PANTHER" id="PTHR30469">
    <property type="entry name" value="MULTIDRUG RESISTANCE PROTEIN MDTA"/>
    <property type="match status" value="1"/>
</dbReference>
<evidence type="ECO:0000256" key="7">
    <source>
        <dbReference type="ARBA" id="ARBA00023136"/>
    </source>
</evidence>
<comment type="similarity">
    <text evidence="2">Belongs to the membrane fusion protein (MFP) (TC 8.A.1) family.</text>
</comment>
<dbReference type="Gene3D" id="2.40.50.100">
    <property type="match status" value="1"/>
</dbReference>
<evidence type="ECO:0000259" key="12">
    <source>
        <dbReference type="Pfam" id="PF25967"/>
    </source>
</evidence>
<keyword evidence="4" id="KW-1003">Cell membrane</keyword>
<dbReference type="InterPro" id="IPR058624">
    <property type="entry name" value="MdtA-like_HH"/>
</dbReference>
<protein>
    <submittedName>
        <fullName evidence="13">Macrolide transporter subunit MacA</fullName>
    </submittedName>
</protein>
<keyword evidence="7" id="KW-0472">Membrane</keyword>
<accession>A0ABV7CC26</accession>
<feature type="coiled-coil region" evidence="8">
    <location>
        <begin position="94"/>
        <end position="180"/>
    </location>
</feature>
<dbReference type="InterPro" id="IPR058627">
    <property type="entry name" value="MdtA-like_C"/>
</dbReference>
<dbReference type="InterPro" id="IPR058625">
    <property type="entry name" value="MdtA-like_BSH"/>
</dbReference>
<dbReference type="Pfam" id="PF25876">
    <property type="entry name" value="HH_MFP_RND"/>
    <property type="match status" value="1"/>
</dbReference>
<dbReference type="PANTHER" id="PTHR30469:SF33">
    <property type="entry name" value="SLR1207 PROTEIN"/>
    <property type="match status" value="1"/>
</dbReference>
<dbReference type="EMBL" id="JBHRSE010000060">
    <property type="protein sequence ID" value="MFC3024030.1"/>
    <property type="molecule type" value="Genomic_DNA"/>
</dbReference>
<sequence length="393" mass="42544">MPTFLKRKIVFIPLLVIVIAASLYSVLKPEPEKPQYTTQPVTKGNIEKTVIATGMLHASNMVEVGAQASGQINRLAVNLGDNIKQGQLVAQIDSMTQQNTLKEAEASLNSLQAQLRAKQAQIRQAQAEYQRQQAMLKDKASSKADYESAEANLAVYQAEAQQLDAKIQQAKISVDTAKVDLGYTTISAPMDGTVVYKAVSEGQTVNANQTTPTIIELANLDKMTVKVEISEADIIHVKPGMPVHFTIMGDPEHQYVATLRAIEPGPTIMTGDDSNLSAGDNDAIYYYGLFDIANPDHILRIGMTAQVSIVLQHANDVLMVPSQAVSSTTDDTGKNHYQVPVLDNGKLVYRDVTVGVNNKVNTEIQSGLKQGEEVIVGMPSGSNFADHIGRGPF</sequence>